<keyword evidence="8" id="KW-1185">Reference proteome</keyword>
<dbReference type="InterPro" id="IPR013083">
    <property type="entry name" value="Znf_RING/FYVE/PHD"/>
</dbReference>
<reference evidence="7" key="1">
    <citation type="journal article" date="2023" name="bioRxiv">
        <title>Improved chromosome-level genome assembly for marigold (Tagetes erecta).</title>
        <authorList>
            <person name="Jiang F."/>
            <person name="Yuan L."/>
            <person name="Wang S."/>
            <person name="Wang H."/>
            <person name="Xu D."/>
            <person name="Wang A."/>
            <person name="Fan W."/>
        </authorList>
    </citation>
    <scope>NUCLEOTIDE SEQUENCE</scope>
    <source>
        <strain evidence="7">WSJ</strain>
        <tissue evidence="7">Leaf</tissue>
    </source>
</reference>
<dbReference type="Pfam" id="PF25598">
    <property type="entry name" value="ARM_PUB"/>
    <property type="match status" value="1"/>
</dbReference>
<dbReference type="PANTHER" id="PTHR22849:SF142">
    <property type="entry name" value="U-BOX DOMAIN-CONTAINING PROTEIN 31"/>
    <property type="match status" value="1"/>
</dbReference>
<dbReference type="PANTHER" id="PTHR22849">
    <property type="entry name" value="WDSAM1 PROTEIN"/>
    <property type="match status" value="1"/>
</dbReference>
<evidence type="ECO:0000313" key="7">
    <source>
        <dbReference type="EMBL" id="KAK1410330.1"/>
    </source>
</evidence>
<dbReference type="PROSITE" id="PS51698">
    <property type="entry name" value="U_BOX"/>
    <property type="match status" value="1"/>
</dbReference>
<comment type="function">
    <text evidence="5">Functions as an E3 ubiquitin ligase.</text>
</comment>
<comment type="caution">
    <text evidence="7">The sequence shown here is derived from an EMBL/GenBank/DDBJ whole genome shotgun (WGS) entry which is preliminary data.</text>
</comment>
<dbReference type="Gene3D" id="3.30.40.10">
    <property type="entry name" value="Zinc/RING finger domain, C3HC4 (zinc finger)"/>
    <property type="match status" value="1"/>
</dbReference>
<dbReference type="Proteomes" id="UP001229421">
    <property type="component" value="Unassembled WGS sequence"/>
</dbReference>
<dbReference type="InterPro" id="IPR045210">
    <property type="entry name" value="RING-Ubox_PUB"/>
</dbReference>
<keyword evidence="3 5" id="KW-0808">Transferase</keyword>
<dbReference type="SMART" id="SM00504">
    <property type="entry name" value="Ubox"/>
    <property type="match status" value="1"/>
</dbReference>
<dbReference type="Gene3D" id="1.25.10.10">
    <property type="entry name" value="Leucine-rich Repeat Variant"/>
    <property type="match status" value="1"/>
</dbReference>
<dbReference type="CDD" id="cd16664">
    <property type="entry name" value="RING-Ubox_PUB"/>
    <property type="match status" value="1"/>
</dbReference>
<proteinExistence type="predicted"/>
<feature type="domain" description="U-box" evidence="6">
    <location>
        <begin position="54"/>
        <end position="128"/>
    </location>
</feature>
<evidence type="ECO:0000256" key="3">
    <source>
        <dbReference type="ARBA" id="ARBA00022679"/>
    </source>
</evidence>
<keyword evidence="4 5" id="KW-0833">Ubl conjugation pathway</keyword>
<dbReference type="InterPro" id="IPR058678">
    <property type="entry name" value="ARM_PUB"/>
</dbReference>
<gene>
    <name evidence="7" type="ORF">QVD17_36865</name>
</gene>
<evidence type="ECO:0000259" key="6">
    <source>
        <dbReference type="PROSITE" id="PS51698"/>
    </source>
</evidence>
<comment type="catalytic activity">
    <reaction evidence="1 5">
        <text>S-ubiquitinyl-[E2 ubiquitin-conjugating enzyme]-L-cysteine + [acceptor protein]-L-lysine = [E2 ubiquitin-conjugating enzyme]-L-cysteine + N(6)-ubiquitinyl-[acceptor protein]-L-lysine.</text>
        <dbReference type="EC" id="2.3.2.27"/>
    </reaction>
</comment>
<evidence type="ECO:0000256" key="4">
    <source>
        <dbReference type="ARBA" id="ARBA00022786"/>
    </source>
</evidence>
<dbReference type="GO" id="GO:0016567">
    <property type="term" value="P:protein ubiquitination"/>
    <property type="evidence" value="ECO:0007669"/>
    <property type="project" value="UniProtKB-UniRule"/>
</dbReference>
<dbReference type="EC" id="2.3.2.27" evidence="5"/>
<dbReference type="InterPro" id="IPR016024">
    <property type="entry name" value="ARM-type_fold"/>
</dbReference>
<accession>A0AAD8JT30</accession>
<name>A0AAD8JT30_TARER</name>
<dbReference type="AlphaFoldDB" id="A0AAD8JT30"/>
<dbReference type="InterPro" id="IPR045185">
    <property type="entry name" value="PUB22/23/24-like"/>
</dbReference>
<evidence type="ECO:0000313" key="8">
    <source>
        <dbReference type="Proteomes" id="UP001229421"/>
    </source>
</evidence>
<sequence length="439" mass="48411">MPACPSKQDGVNCQVLDLDTAVKDGVLGGGVGFGGGFAEKLDLKKMIEELDLSDVPSVFICPISLEPMEDPVTLCTGQTYERSNILKWFNLGHFTCPTTMQELWDDSVTPNKTLHHLIHTWFSQKYLQMKKKSEDVQGSVAEILDKVKKVKGQTRVQLLKDLRRIVTNHSTARDTVVDKGGVSLLSSLLGPYTSHAIGSEVISILVNLTFNSCSRFNLMEPAKVSLVVDMLNEGCIETKINCTRLIQTLMEEDDFDFEIVCSHSLLVGLMRLVKDRRYPSGNLQGLKLLKSICSHTQVRILIVSIGAVSQLVELLPGMNPECLELALFVLDAVSSVKEGKLALSSCSNTIPNMVRILMRVSESCTQLALSILWSICKLSPEEYSSIAVDVGLAAKLLLVIQSGCDPLLKQRSAELLKLCSLNYTDSIFISKCKLTRTIR</sequence>
<dbReference type="GO" id="GO:0061630">
    <property type="term" value="F:ubiquitin protein ligase activity"/>
    <property type="evidence" value="ECO:0007669"/>
    <property type="project" value="UniProtKB-UniRule"/>
</dbReference>
<evidence type="ECO:0000256" key="1">
    <source>
        <dbReference type="ARBA" id="ARBA00000900"/>
    </source>
</evidence>
<comment type="pathway">
    <text evidence="2 5">Protein modification; protein ubiquitination.</text>
</comment>
<evidence type="ECO:0000256" key="5">
    <source>
        <dbReference type="RuleBase" id="RU369093"/>
    </source>
</evidence>
<evidence type="ECO:0000256" key="2">
    <source>
        <dbReference type="ARBA" id="ARBA00004906"/>
    </source>
</evidence>
<dbReference type="SUPFAM" id="SSF57850">
    <property type="entry name" value="RING/U-box"/>
    <property type="match status" value="1"/>
</dbReference>
<dbReference type="Pfam" id="PF04564">
    <property type="entry name" value="U-box"/>
    <property type="match status" value="1"/>
</dbReference>
<dbReference type="EMBL" id="JAUHHV010000010">
    <property type="protein sequence ID" value="KAK1410330.1"/>
    <property type="molecule type" value="Genomic_DNA"/>
</dbReference>
<dbReference type="InterPro" id="IPR011989">
    <property type="entry name" value="ARM-like"/>
</dbReference>
<organism evidence="7 8">
    <name type="scientific">Tagetes erecta</name>
    <name type="common">African marigold</name>
    <dbReference type="NCBI Taxonomy" id="13708"/>
    <lineage>
        <taxon>Eukaryota</taxon>
        <taxon>Viridiplantae</taxon>
        <taxon>Streptophyta</taxon>
        <taxon>Embryophyta</taxon>
        <taxon>Tracheophyta</taxon>
        <taxon>Spermatophyta</taxon>
        <taxon>Magnoliopsida</taxon>
        <taxon>eudicotyledons</taxon>
        <taxon>Gunneridae</taxon>
        <taxon>Pentapetalae</taxon>
        <taxon>asterids</taxon>
        <taxon>campanulids</taxon>
        <taxon>Asterales</taxon>
        <taxon>Asteraceae</taxon>
        <taxon>Asteroideae</taxon>
        <taxon>Heliantheae alliance</taxon>
        <taxon>Tageteae</taxon>
        <taxon>Tagetes</taxon>
    </lineage>
</organism>
<dbReference type="SUPFAM" id="SSF48371">
    <property type="entry name" value="ARM repeat"/>
    <property type="match status" value="1"/>
</dbReference>
<protein>
    <recommendedName>
        <fullName evidence="5 6">U-box domain-containing protein</fullName>
        <ecNumber evidence="5">2.3.2.27</ecNumber>
    </recommendedName>
    <alternativeName>
        <fullName evidence="5">RING-type E3 ubiquitin transferase PUB</fullName>
    </alternativeName>
</protein>
<dbReference type="InterPro" id="IPR003613">
    <property type="entry name" value="Ubox_domain"/>
</dbReference>